<keyword evidence="4" id="KW-1185">Reference proteome</keyword>
<dbReference type="GO" id="GO:0007165">
    <property type="term" value="P:signal transduction"/>
    <property type="evidence" value="ECO:0007669"/>
    <property type="project" value="InterPro"/>
</dbReference>
<dbReference type="GO" id="GO:0005525">
    <property type="term" value="F:GTP binding"/>
    <property type="evidence" value="ECO:0007669"/>
    <property type="project" value="UniProtKB-KW"/>
</dbReference>
<comment type="caution">
    <text evidence="3">The sequence shown here is derived from an EMBL/GenBank/DDBJ whole genome shotgun (WGS) entry which is preliminary data.</text>
</comment>
<evidence type="ECO:0000313" key="4">
    <source>
        <dbReference type="Proteomes" id="UP000023152"/>
    </source>
</evidence>
<name>X6MVR1_RETFI</name>
<proteinExistence type="predicted"/>
<sequence length="141" mass="16188">MWESEKIEDSYRKRAIIDGQEEVLEVLDTSGEEEFSTMQDLWIRKENGFLLVYSITSKQSFDRVEQIFEKICAVKEEEMHQVVIVLAGNKCDLPERREVSTQDAKVAAERWAKSGAFVSFYETSAKAKSTMKSAFLNLFAS</sequence>
<evidence type="ECO:0000256" key="1">
    <source>
        <dbReference type="ARBA" id="ARBA00022741"/>
    </source>
</evidence>
<dbReference type="InterPro" id="IPR005225">
    <property type="entry name" value="Small_GTP-bd"/>
</dbReference>
<gene>
    <name evidence="3" type="ORF">RFI_19586</name>
</gene>
<dbReference type="OrthoDB" id="5976022at2759"/>
<accession>X6MVR1</accession>
<dbReference type="NCBIfam" id="TIGR00231">
    <property type="entry name" value="small_GTP"/>
    <property type="match status" value="1"/>
</dbReference>
<evidence type="ECO:0000313" key="3">
    <source>
        <dbReference type="EMBL" id="ETO17731.1"/>
    </source>
</evidence>
<dbReference type="InterPro" id="IPR027417">
    <property type="entry name" value="P-loop_NTPase"/>
</dbReference>
<dbReference type="PROSITE" id="PS51419">
    <property type="entry name" value="RAB"/>
    <property type="match status" value="1"/>
</dbReference>
<dbReference type="InterPro" id="IPR020849">
    <property type="entry name" value="Small_GTPase_Ras-type"/>
</dbReference>
<evidence type="ECO:0000256" key="2">
    <source>
        <dbReference type="ARBA" id="ARBA00023134"/>
    </source>
</evidence>
<dbReference type="Proteomes" id="UP000023152">
    <property type="component" value="Unassembled WGS sequence"/>
</dbReference>
<keyword evidence="2" id="KW-0342">GTP-binding</keyword>
<protein>
    <submittedName>
        <fullName evidence="3">Uncharacterized protein</fullName>
    </submittedName>
</protein>
<dbReference type="SUPFAM" id="SSF52540">
    <property type="entry name" value="P-loop containing nucleoside triphosphate hydrolases"/>
    <property type="match status" value="1"/>
</dbReference>
<dbReference type="OMA" id="DRRKACC"/>
<dbReference type="SMART" id="SM00175">
    <property type="entry name" value="RAB"/>
    <property type="match status" value="1"/>
</dbReference>
<reference evidence="3 4" key="1">
    <citation type="journal article" date="2013" name="Curr. Biol.">
        <title>The Genome of the Foraminiferan Reticulomyxa filosa.</title>
        <authorList>
            <person name="Glockner G."/>
            <person name="Hulsmann N."/>
            <person name="Schleicher M."/>
            <person name="Noegel A.A."/>
            <person name="Eichinger L."/>
            <person name="Gallinger C."/>
            <person name="Pawlowski J."/>
            <person name="Sierra R."/>
            <person name="Euteneuer U."/>
            <person name="Pillet L."/>
            <person name="Moustafa A."/>
            <person name="Platzer M."/>
            <person name="Groth M."/>
            <person name="Szafranski K."/>
            <person name="Schliwa M."/>
        </authorList>
    </citation>
    <scope>NUCLEOTIDE SEQUENCE [LARGE SCALE GENOMIC DNA]</scope>
</reference>
<dbReference type="EMBL" id="ASPP01016111">
    <property type="protein sequence ID" value="ETO17731.1"/>
    <property type="molecule type" value="Genomic_DNA"/>
</dbReference>
<dbReference type="GO" id="GO:0003924">
    <property type="term" value="F:GTPase activity"/>
    <property type="evidence" value="ECO:0007669"/>
    <property type="project" value="InterPro"/>
</dbReference>
<dbReference type="PROSITE" id="PS51421">
    <property type="entry name" value="RAS"/>
    <property type="match status" value="1"/>
</dbReference>
<dbReference type="InterPro" id="IPR001806">
    <property type="entry name" value="Small_GTPase"/>
</dbReference>
<dbReference type="AlphaFoldDB" id="X6MVR1"/>
<dbReference type="Gene3D" id="3.40.50.300">
    <property type="entry name" value="P-loop containing nucleotide triphosphate hydrolases"/>
    <property type="match status" value="1"/>
</dbReference>
<dbReference type="SMART" id="SM00173">
    <property type="entry name" value="RAS"/>
    <property type="match status" value="1"/>
</dbReference>
<dbReference type="PRINTS" id="PR00449">
    <property type="entry name" value="RASTRNSFRMNG"/>
</dbReference>
<organism evidence="3 4">
    <name type="scientific">Reticulomyxa filosa</name>
    <dbReference type="NCBI Taxonomy" id="46433"/>
    <lineage>
        <taxon>Eukaryota</taxon>
        <taxon>Sar</taxon>
        <taxon>Rhizaria</taxon>
        <taxon>Retaria</taxon>
        <taxon>Foraminifera</taxon>
        <taxon>Monothalamids</taxon>
        <taxon>Reticulomyxidae</taxon>
        <taxon>Reticulomyxa</taxon>
    </lineage>
</organism>
<dbReference type="GO" id="GO:0016020">
    <property type="term" value="C:membrane"/>
    <property type="evidence" value="ECO:0007669"/>
    <property type="project" value="InterPro"/>
</dbReference>
<dbReference type="Pfam" id="PF00071">
    <property type="entry name" value="Ras"/>
    <property type="match status" value="1"/>
</dbReference>
<dbReference type="PANTHER" id="PTHR24070">
    <property type="entry name" value="RAS, DI-RAS, AND RHEB FAMILY MEMBERS OF SMALL GTPASE SUPERFAMILY"/>
    <property type="match status" value="1"/>
</dbReference>
<keyword evidence="1" id="KW-0547">Nucleotide-binding</keyword>